<evidence type="ECO:0000313" key="9">
    <source>
        <dbReference type="EMBL" id="KAF5349562.1"/>
    </source>
</evidence>
<dbReference type="InterPro" id="IPR020843">
    <property type="entry name" value="ER"/>
</dbReference>
<keyword evidence="10" id="KW-1185">Reference proteome</keyword>
<name>A0A8H5CX41_9AGAR</name>
<dbReference type="InterPro" id="IPR013154">
    <property type="entry name" value="ADH-like_N"/>
</dbReference>
<dbReference type="GO" id="GO:0046872">
    <property type="term" value="F:metal ion binding"/>
    <property type="evidence" value="ECO:0007669"/>
    <property type="project" value="UniProtKB-KW"/>
</dbReference>
<protein>
    <recommendedName>
        <fullName evidence="3">alcohol dehydrogenase</fullName>
        <ecNumber evidence="3">1.1.1.1</ecNumber>
    </recommendedName>
</protein>
<dbReference type="InterPro" id="IPR011032">
    <property type="entry name" value="GroES-like_sf"/>
</dbReference>
<evidence type="ECO:0000256" key="4">
    <source>
        <dbReference type="ARBA" id="ARBA00022723"/>
    </source>
</evidence>
<evidence type="ECO:0000256" key="3">
    <source>
        <dbReference type="ARBA" id="ARBA00013190"/>
    </source>
</evidence>
<dbReference type="GO" id="GO:0005737">
    <property type="term" value="C:cytoplasm"/>
    <property type="evidence" value="ECO:0007669"/>
    <property type="project" value="TreeGrafter"/>
</dbReference>
<dbReference type="SMART" id="SM00829">
    <property type="entry name" value="PKS_ER"/>
    <property type="match status" value="1"/>
</dbReference>
<dbReference type="Pfam" id="PF08240">
    <property type="entry name" value="ADH_N"/>
    <property type="match status" value="1"/>
</dbReference>
<comment type="similarity">
    <text evidence="2">Belongs to the zinc-containing alcohol dehydrogenase family.</text>
</comment>
<keyword evidence="4" id="KW-0479">Metal-binding</keyword>
<reference evidence="9 10" key="1">
    <citation type="journal article" date="2020" name="ISME J.">
        <title>Uncovering the hidden diversity of litter-decomposition mechanisms in mushroom-forming fungi.</title>
        <authorList>
            <person name="Floudas D."/>
            <person name="Bentzer J."/>
            <person name="Ahren D."/>
            <person name="Johansson T."/>
            <person name="Persson P."/>
            <person name="Tunlid A."/>
        </authorList>
    </citation>
    <scope>NUCLEOTIDE SEQUENCE [LARGE SCALE GENOMIC DNA]</scope>
    <source>
        <strain evidence="9 10">CBS 146.42</strain>
    </source>
</reference>
<keyword evidence="6" id="KW-0560">Oxidoreductase</keyword>
<gene>
    <name evidence="9" type="ORF">D9756_008831</name>
</gene>
<comment type="caution">
    <text evidence="9">The sequence shown here is derived from an EMBL/GenBank/DDBJ whole genome shotgun (WGS) entry which is preliminary data.</text>
</comment>
<evidence type="ECO:0000256" key="1">
    <source>
        <dbReference type="ARBA" id="ARBA00001947"/>
    </source>
</evidence>
<keyword evidence="5" id="KW-0862">Zinc</keyword>
<accession>A0A8H5CX41</accession>
<keyword evidence="7" id="KW-0520">NAD</keyword>
<dbReference type="GO" id="GO:0004022">
    <property type="term" value="F:alcohol dehydrogenase (NAD+) activity"/>
    <property type="evidence" value="ECO:0007669"/>
    <property type="project" value="UniProtKB-EC"/>
</dbReference>
<proteinExistence type="inferred from homology"/>
<dbReference type="AlphaFoldDB" id="A0A8H5CX41"/>
<dbReference type="Gene3D" id="3.40.50.720">
    <property type="entry name" value="NAD(P)-binding Rossmann-like Domain"/>
    <property type="match status" value="1"/>
</dbReference>
<dbReference type="PANTHER" id="PTHR42940:SF3">
    <property type="entry name" value="ALCOHOL DEHYDROGENASE 1-RELATED"/>
    <property type="match status" value="1"/>
</dbReference>
<dbReference type="Proteomes" id="UP000559027">
    <property type="component" value="Unassembled WGS sequence"/>
</dbReference>
<evidence type="ECO:0000256" key="7">
    <source>
        <dbReference type="ARBA" id="ARBA00023027"/>
    </source>
</evidence>
<organism evidence="9 10">
    <name type="scientific">Leucocoprinus leucothites</name>
    <dbReference type="NCBI Taxonomy" id="201217"/>
    <lineage>
        <taxon>Eukaryota</taxon>
        <taxon>Fungi</taxon>
        <taxon>Dikarya</taxon>
        <taxon>Basidiomycota</taxon>
        <taxon>Agaricomycotina</taxon>
        <taxon>Agaricomycetes</taxon>
        <taxon>Agaricomycetidae</taxon>
        <taxon>Agaricales</taxon>
        <taxon>Agaricineae</taxon>
        <taxon>Agaricaceae</taxon>
        <taxon>Leucocoprinus</taxon>
    </lineage>
</organism>
<dbReference type="SUPFAM" id="SSF51735">
    <property type="entry name" value="NAD(P)-binding Rossmann-fold domains"/>
    <property type="match status" value="1"/>
</dbReference>
<comment type="cofactor">
    <cofactor evidence="1">
        <name>Zn(2+)</name>
        <dbReference type="ChEBI" id="CHEBI:29105"/>
    </cofactor>
</comment>
<evidence type="ECO:0000256" key="5">
    <source>
        <dbReference type="ARBA" id="ARBA00022833"/>
    </source>
</evidence>
<sequence length="360" mass="37963">MTTFQIPKTQKAAVLHEINGEYRIETNWPVTQPSELKPGECLVKLEYSGVCHSDLSLKKGEWGLAPKIPLIGGHEGVGVVVAIGEHTKNSAVKVGDRVGVKWIAGICETCEMCHVGNDSSCAVGMGTMAHGASMPGTFQEYAVTYANYVTRIPEGVDSAEIAPILCAGLTVYKAIKTSKARIGQWIAITGAGGGLGHLAVQYAVAQGLRVVAIDTGEDKKALVLSLGAEKWVDFKESKNLAADVQAATGGAGPQVAIIATGHPEPFSQAALYLKSTGTLMCVGVPAKMAALNIPIPLIIGKNLRIIGTAIGNRQDANEAVAIAARGNVRPRFETKRLEDVNAVFKDMDEGKITGRIVLKL</sequence>
<dbReference type="OrthoDB" id="1879366at2759"/>
<dbReference type="Pfam" id="PF00107">
    <property type="entry name" value="ADH_zinc_N"/>
    <property type="match status" value="1"/>
</dbReference>
<dbReference type="PANTHER" id="PTHR42940">
    <property type="entry name" value="ALCOHOL DEHYDROGENASE 1-RELATED"/>
    <property type="match status" value="1"/>
</dbReference>
<evidence type="ECO:0000259" key="8">
    <source>
        <dbReference type="SMART" id="SM00829"/>
    </source>
</evidence>
<evidence type="ECO:0000256" key="6">
    <source>
        <dbReference type="ARBA" id="ARBA00023002"/>
    </source>
</evidence>
<dbReference type="EC" id="1.1.1.1" evidence="3"/>
<dbReference type="EMBL" id="JAACJO010000016">
    <property type="protein sequence ID" value="KAF5349562.1"/>
    <property type="molecule type" value="Genomic_DNA"/>
</dbReference>
<evidence type="ECO:0000313" key="10">
    <source>
        <dbReference type="Proteomes" id="UP000559027"/>
    </source>
</evidence>
<dbReference type="CDD" id="cd08297">
    <property type="entry name" value="CAD3"/>
    <property type="match status" value="1"/>
</dbReference>
<dbReference type="SUPFAM" id="SSF50129">
    <property type="entry name" value="GroES-like"/>
    <property type="match status" value="1"/>
</dbReference>
<dbReference type="InterPro" id="IPR036291">
    <property type="entry name" value="NAD(P)-bd_dom_sf"/>
</dbReference>
<dbReference type="FunFam" id="3.40.50.720:FF:000039">
    <property type="entry name" value="Alcohol dehydrogenase AdhP"/>
    <property type="match status" value="1"/>
</dbReference>
<feature type="domain" description="Enoyl reductase (ER)" evidence="8">
    <location>
        <begin position="25"/>
        <end position="358"/>
    </location>
</feature>
<dbReference type="Gene3D" id="3.90.180.10">
    <property type="entry name" value="Medium-chain alcohol dehydrogenases, catalytic domain"/>
    <property type="match status" value="1"/>
</dbReference>
<dbReference type="InterPro" id="IPR013149">
    <property type="entry name" value="ADH-like_C"/>
</dbReference>
<evidence type="ECO:0000256" key="2">
    <source>
        <dbReference type="ARBA" id="ARBA00008072"/>
    </source>
</evidence>